<protein>
    <submittedName>
        <fullName evidence="5">AMP-binding protein</fullName>
    </submittedName>
</protein>
<dbReference type="Pfam" id="PF13193">
    <property type="entry name" value="AMP-binding_C"/>
    <property type="match status" value="1"/>
</dbReference>
<evidence type="ECO:0000256" key="2">
    <source>
        <dbReference type="ARBA" id="ARBA00022598"/>
    </source>
</evidence>
<dbReference type="Proteomes" id="UP001595462">
    <property type="component" value="Unassembled WGS sequence"/>
</dbReference>
<proteinExistence type="inferred from homology"/>
<dbReference type="InterPro" id="IPR020845">
    <property type="entry name" value="AMP-binding_CS"/>
</dbReference>
<feature type="domain" description="AMP-dependent synthetase/ligase" evidence="3">
    <location>
        <begin position="5"/>
        <end position="362"/>
    </location>
</feature>
<evidence type="ECO:0000259" key="4">
    <source>
        <dbReference type="Pfam" id="PF13193"/>
    </source>
</evidence>
<dbReference type="InterPro" id="IPR045851">
    <property type="entry name" value="AMP-bd_C_sf"/>
</dbReference>
<evidence type="ECO:0000313" key="6">
    <source>
        <dbReference type="Proteomes" id="UP001595462"/>
    </source>
</evidence>
<dbReference type="Pfam" id="PF00501">
    <property type="entry name" value="AMP-binding"/>
    <property type="match status" value="1"/>
</dbReference>
<reference evidence="6" key="1">
    <citation type="journal article" date="2019" name="Int. J. Syst. Evol. Microbiol.">
        <title>The Global Catalogue of Microorganisms (GCM) 10K type strain sequencing project: providing services to taxonomists for standard genome sequencing and annotation.</title>
        <authorList>
            <consortium name="The Broad Institute Genomics Platform"/>
            <consortium name="The Broad Institute Genome Sequencing Center for Infectious Disease"/>
            <person name="Wu L."/>
            <person name="Ma J."/>
        </authorList>
    </citation>
    <scope>NUCLEOTIDE SEQUENCE [LARGE SCALE GENOMIC DNA]</scope>
    <source>
        <strain evidence="6">KCTC 52640</strain>
    </source>
</reference>
<dbReference type="InterPro" id="IPR042099">
    <property type="entry name" value="ANL_N_sf"/>
</dbReference>
<dbReference type="PROSITE" id="PS00455">
    <property type="entry name" value="AMP_BINDING"/>
    <property type="match status" value="1"/>
</dbReference>
<evidence type="ECO:0000313" key="5">
    <source>
        <dbReference type="EMBL" id="MFC3103644.1"/>
    </source>
</evidence>
<gene>
    <name evidence="5" type="ORF">ACFOSU_07045</name>
</gene>
<dbReference type="InterPro" id="IPR000873">
    <property type="entry name" value="AMP-dep_synth/lig_dom"/>
</dbReference>
<comment type="similarity">
    <text evidence="1">Belongs to the ATP-dependent AMP-binding enzyme family.</text>
</comment>
<dbReference type="PANTHER" id="PTHR43201:SF5">
    <property type="entry name" value="MEDIUM-CHAIN ACYL-COA LIGASE ACSF2, MITOCHONDRIAL"/>
    <property type="match status" value="1"/>
</dbReference>
<comment type="caution">
    <text evidence="5">The sequence shown here is derived from an EMBL/GenBank/DDBJ whole genome shotgun (WGS) entry which is preliminary data.</text>
</comment>
<evidence type="ECO:0000259" key="3">
    <source>
        <dbReference type="Pfam" id="PF00501"/>
    </source>
</evidence>
<dbReference type="Gene3D" id="3.30.300.30">
    <property type="match status" value="1"/>
</dbReference>
<dbReference type="InterPro" id="IPR025110">
    <property type="entry name" value="AMP-bd_C"/>
</dbReference>
<organism evidence="5 6">
    <name type="scientific">Salinisphaera aquimarina</name>
    <dbReference type="NCBI Taxonomy" id="2094031"/>
    <lineage>
        <taxon>Bacteria</taxon>
        <taxon>Pseudomonadati</taxon>
        <taxon>Pseudomonadota</taxon>
        <taxon>Gammaproteobacteria</taxon>
        <taxon>Salinisphaerales</taxon>
        <taxon>Salinisphaeraceae</taxon>
        <taxon>Salinisphaera</taxon>
    </lineage>
</organism>
<dbReference type="EMBL" id="JBHRSS010000003">
    <property type="protein sequence ID" value="MFC3103644.1"/>
    <property type="molecule type" value="Genomic_DNA"/>
</dbReference>
<dbReference type="RefSeq" id="WP_380687866.1">
    <property type="nucleotide sequence ID" value="NZ_JBHRSS010000003.1"/>
</dbReference>
<feature type="domain" description="AMP-binding enzyme C-terminal" evidence="4">
    <location>
        <begin position="421"/>
        <end position="499"/>
    </location>
</feature>
<dbReference type="SUPFAM" id="SSF56801">
    <property type="entry name" value="Acetyl-CoA synthetase-like"/>
    <property type="match status" value="1"/>
</dbReference>
<sequence length="514" mass="55876">MSSLRAWAETQPDRLAYYFPQTGDGLTYGELDAGAEAIACWMATSGLAPGDGVVLLMENCPKLFEITWAAKRAGIYFTPISRHLKAGEIAYILDNSEACYLISSPAFTALAASAVRSLDGATVTHFGINSKGADGVADFDAAVAACDARPDLSERPIGRELLYSSGTTGVPKGVCKPMWPADYRDTVEPDVDAWRRLFRVDDTTVYLSTGPLYHAAPLAYCMRTVACGGRCIVLGRFAAEDALAAIQAHRVTHSQWVPTMFVRLLDLPAATRARYDLSSHRLAVHAAAPCPIHIKDQMMDWWGPIVWEYYAGSEGIGQTLISPDQWLEKKGSVGPAVVGDLHIIDDDGNALPAGEVGTIYFANGPRFEYRNDPDKTASVYRENGMATLGDLGYVDDEGFLYLSDRRADLIISGGVNIYPKEIEDVLQRHAGVADCAVIGVADPEYGESVMACVVSATDGGATDAMAAELIAFCREHLSHIKCPKRVVFLEQSPRTETGKIPRRLLKDRYRESGY</sequence>
<accession>A0ABV7ELQ8</accession>
<name>A0ABV7ELQ8_9GAMM</name>
<dbReference type="Gene3D" id="3.40.50.12780">
    <property type="entry name" value="N-terminal domain of ligase-like"/>
    <property type="match status" value="1"/>
</dbReference>
<evidence type="ECO:0000256" key="1">
    <source>
        <dbReference type="ARBA" id="ARBA00006432"/>
    </source>
</evidence>
<keyword evidence="6" id="KW-1185">Reference proteome</keyword>
<dbReference type="PANTHER" id="PTHR43201">
    <property type="entry name" value="ACYL-COA SYNTHETASE"/>
    <property type="match status" value="1"/>
</dbReference>
<keyword evidence="2" id="KW-0436">Ligase</keyword>